<evidence type="ECO:0000256" key="4">
    <source>
        <dbReference type="ARBA" id="ARBA00023175"/>
    </source>
</evidence>
<dbReference type="GO" id="GO:0060002">
    <property type="term" value="F:plus-end directed microfilament motor activity"/>
    <property type="evidence" value="ECO:0007669"/>
    <property type="project" value="TreeGrafter"/>
</dbReference>
<dbReference type="GO" id="GO:0051489">
    <property type="term" value="P:regulation of filopodium assembly"/>
    <property type="evidence" value="ECO:0007669"/>
    <property type="project" value="TreeGrafter"/>
</dbReference>
<dbReference type="PANTHER" id="PTHR46049:SF2">
    <property type="entry name" value="UNCONVENTIONAL MYOSIN-X"/>
    <property type="match status" value="1"/>
</dbReference>
<dbReference type="GO" id="GO:0005524">
    <property type="term" value="F:ATP binding"/>
    <property type="evidence" value="ECO:0007669"/>
    <property type="project" value="UniProtKB-KW"/>
</dbReference>
<organism evidence="7 8">
    <name type="scientific">Bambusicola thoracicus</name>
    <name type="common">Chinese bamboo-partridge</name>
    <name type="synonym">Perdix thoracica</name>
    <dbReference type="NCBI Taxonomy" id="9083"/>
    <lineage>
        <taxon>Eukaryota</taxon>
        <taxon>Metazoa</taxon>
        <taxon>Chordata</taxon>
        <taxon>Craniata</taxon>
        <taxon>Vertebrata</taxon>
        <taxon>Euteleostomi</taxon>
        <taxon>Archelosauria</taxon>
        <taxon>Archosauria</taxon>
        <taxon>Dinosauria</taxon>
        <taxon>Saurischia</taxon>
        <taxon>Theropoda</taxon>
        <taxon>Coelurosauria</taxon>
        <taxon>Aves</taxon>
        <taxon>Neognathae</taxon>
        <taxon>Galloanserae</taxon>
        <taxon>Galliformes</taxon>
        <taxon>Phasianidae</taxon>
        <taxon>Perdicinae</taxon>
        <taxon>Bambusicola</taxon>
    </lineage>
</organism>
<keyword evidence="1" id="KW-0547">Nucleotide-binding</keyword>
<dbReference type="Proteomes" id="UP000237246">
    <property type="component" value="Unassembled WGS sequence"/>
</dbReference>
<dbReference type="PANTHER" id="PTHR46049">
    <property type="entry name" value="AGAP003327-PA"/>
    <property type="match status" value="1"/>
</dbReference>
<keyword evidence="2" id="KW-0067">ATP-binding</keyword>
<comment type="caution">
    <text evidence="7">The sequence shown here is derived from an EMBL/GenBank/DDBJ whole genome shotgun (WGS) entry which is preliminary data.</text>
</comment>
<accession>A0A2P4SFZ2</accession>
<dbReference type="GO" id="GO:0008360">
    <property type="term" value="P:regulation of cell shape"/>
    <property type="evidence" value="ECO:0007669"/>
    <property type="project" value="TreeGrafter"/>
</dbReference>
<dbReference type="Pfam" id="PF00063">
    <property type="entry name" value="Myosin_head"/>
    <property type="match status" value="1"/>
</dbReference>
<dbReference type="OrthoDB" id="10055605at2759"/>
<proteinExistence type="inferred from homology"/>
<name>A0A2P4SFZ2_BAMTH</name>
<dbReference type="EMBL" id="PPHD01052491">
    <property type="protein sequence ID" value="POI23021.1"/>
    <property type="molecule type" value="Genomic_DNA"/>
</dbReference>
<sequence>SSTADLEKKKGKLKSHDDVCVDKEHNNRGKKSCCKFGLLETHCESPDMTYIGSIVASVNPYKTIPGLYDCAAMERYSKHHMGEIAPHIFAVANECYRCLWKRHDNQCILIR</sequence>
<protein>
    <recommendedName>
        <fullName evidence="6">Myosin motor domain-containing protein</fullName>
    </recommendedName>
</protein>
<feature type="domain" description="Myosin motor" evidence="6">
    <location>
        <begin position="49"/>
        <end position="111"/>
    </location>
</feature>
<dbReference type="InterPro" id="IPR001609">
    <property type="entry name" value="Myosin_head_motor_dom-like"/>
</dbReference>
<dbReference type="GO" id="GO:0051015">
    <property type="term" value="F:actin filament binding"/>
    <property type="evidence" value="ECO:0007669"/>
    <property type="project" value="TreeGrafter"/>
</dbReference>
<evidence type="ECO:0000256" key="3">
    <source>
        <dbReference type="ARBA" id="ARBA00023123"/>
    </source>
</evidence>
<gene>
    <name evidence="7" type="ORF">CIB84_013231</name>
</gene>
<dbReference type="AlphaFoldDB" id="A0A2P4SFZ2"/>
<comment type="similarity">
    <text evidence="5">Belongs to the TRAFAC class myosin-kinesin ATPase superfamily. Myosin family.</text>
</comment>
<dbReference type="InterPro" id="IPR027417">
    <property type="entry name" value="P-loop_NTPase"/>
</dbReference>
<dbReference type="GO" id="GO:0005547">
    <property type="term" value="F:phosphatidylinositol-3,4,5-trisphosphate binding"/>
    <property type="evidence" value="ECO:0007669"/>
    <property type="project" value="TreeGrafter"/>
</dbReference>
<keyword evidence="3 5" id="KW-0518">Myosin</keyword>
<evidence type="ECO:0000313" key="8">
    <source>
        <dbReference type="Proteomes" id="UP000237246"/>
    </source>
</evidence>
<dbReference type="Gene3D" id="3.40.850.10">
    <property type="entry name" value="Kinesin motor domain"/>
    <property type="match status" value="1"/>
</dbReference>
<dbReference type="GO" id="GO:0030705">
    <property type="term" value="P:cytoskeleton-dependent intracellular transport"/>
    <property type="evidence" value="ECO:0007669"/>
    <property type="project" value="TreeGrafter"/>
</dbReference>
<reference evidence="7 8" key="1">
    <citation type="submission" date="2018-01" db="EMBL/GenBank/DDBJ databases">
        <title>Comparison of the Chinese Bamboo Partridge and Red Junglefowl genome sequences highlights the importance of demography in genome evolution.</title>
        <authorList>
            <person name="Tiley G.P."/>
            <person name="Kimball R.T."/>
            <person name="Braun E.L."/>
            <person name="Burleigh J.G."/>
        </authorList>
    </citation>
    <scope>NUCLEOTIDE SEQUENCE [LARGE SCALE GENOMIC DNA]</scope>
    <source>
        <strain evidence="7">RTK389</strain>
        <tissue evidence="7">Blood</tissue>
    </source>
</reference>
<dbReference type="PROSITE" id="PS51456">
    <property type="entry name" value="MYOSIN_MOTOR"/>
    <property type="match status" value="1"/>
</dbReference>
<evidence type="ECO:0000256" key="5">
    <source>
        <dbReference type="PROSITE-ProRule" id="PRU00782"/>
    </source>
</evidence>
<keyword evidence="5" id="KW-0009">Actin-binding</keyword>
<comment type="caution">
    <text evidence="5">Lacks conserved residue(s) required for the propagation of feature annotation.</text>
</comment>
<dbReference type="GO" id="GO:0016459">
    <property type="term" value="C:myosin complex"/>
    <property type="evidence" value="ECO:0007669"/>
    <property type="project" value="UniProtKB-KW"/>
</dbReference>
<keyword evidence="8" id="KW-1185">Reference proteome</keyword>
<evidence type="ECO:0000313" key="7">
    <source>
        <dbReference type="EMBL" id="POI23021.1"/>
    </source>
</evidence>
<dbReference type="InterPro" id="IPR036961">
    <property type="entry name" value="Kinesin_motor_dom_sf"/>
</dbReference>
<dbReference type="SUPFAM" id="SSF52540">
    <property type="entry name" value="P-loop containing nucleoside triphosphate hydrolases"/>
    <property type="match status" value="1"/>
</dbReference>
<feature type="non-terminal residue" evidence="7">
    <location>
        <position position="1"/>
    </location>
</feature>
<evidence type="ECO:0000259" key="6">
    <source>
        <dbReference type="PROSITE" id="PS51456"/>
    </source>
</evidence>
<keyword evidence="4" id="KW-0505">Motor protein</keyword>
<evidence type="ECO:0000256" key="1">
    <source>
        <dbReference type="ARBA" id="ARBA00022741"/>
    </source>
</evidence>
<dbReference type="GO" id="GO:0030175">
    <property type="term" value="C:filopodium"/>
    <property type="evidence" value="ECO:0007669"/>
    <property type="project" value="TreeGrafter"/>
</dbReference>
<dbReference type="InterPro" id="IPR051724">
    <property type="entry name" value="Actin_motor_Myosin"/>
</dbReference>
<evidence type="ECO:0000256" key="2">
    <source>
        <dbReference type="ARBA" id="ARBA00022840"/>
    </source>
</evidence>